<protein>
    <recommendedName>
        <fullName evidence="7">2-aminoethylphosphonate--pyruvate transaminase</fullName>
        <ecNumber evidence="7">2.6.1.37</ecNumber>
    </recommendedName>
    <alternativeName>
        <fullName evidence="7">2-aminoethylphosphonate aminotransferase</fullName>
    </alternativeName>
    <alternativeName>
        <fullName evidence="7">AEP transaminase</fullName>
        <shortName evidence="7">AEPT</shortName>
    </alternativeName>
</protein>
<evidence type="ECO:0000256" key="4">
    <source>
        <dbReference type="ARBA" id="ARBA00022898"/>
    </source>
</evidence>
<evidence type="ECO:0000256" key="3">
    <source>
        <dbReference type="ARBA" id="ARBA00022679"/>
    </source>
</evidence>
<dbReference type="NCBIfam" id="TIGR02326">
    <property type="entry name" value="transamin_PhnW"/>
    <property type="match status" value="1"/>
</dbReference>
<evidence type="ECO:0000256" key="6">
    <source>
        <dbReference type="ARBA" id="ARBA00049460"/>
    </source>
</evidence>
<evidence type="ECO:0000256" key="7">
    <source>
        <dbReference type="HAMAP-Rule" id="MF_01376"/>
    </source>
</evidence>
<evidence type="ECO:0000256" key="2">
    <source>
        <dbReference type="ARBA" id="ARBA00022576"/>
    </source>
</evidence>
<keyword evidence="5 7" id="KW-0670">Pyruvate</keyword>
<dbReference type="GO" id="GO:0019700">
    <property type="term" value="P:organic phosphonate catabolic process"/>
    <property type="evidence" value="ECO:0007669"/>
    <property type="project" value="UniProtKB-UniRule"/>
</dbReference>
<feature type="modified residue" description="N6-(pyridoxal phosphate)lysine" evidence="7 9">
    <location>
        <position position="200"/>
    </location>
</feature>
<evidence type="ECO:0000259" key="10">
    <source>
        <dbReference type="Pfam" id="PF00266"/>
    </source>
</evidence>
<evidence type="ECO:0000256" key="9">
    <source>
        <dbReference type="PIRSR" id="PIRSR000524-50"/>
    </source>
</evidence>
<dbReference type="InterPro" id="IPR024169">
    <property type="entry name" value="SP_NH2Trfase/AEP_transaminase"/>
</dbReference>
<organism evidence="11 12">
    <name type="scientific">Vreelandella nigrificans</name>
    <dbReference type="NCBI Taxonomy" id="2042704"/>
    <lineage>
        <taxon>Bacteria</taxon>
        <taxon>Pseudomonadati</taxon>
        <taxon>Pseudomonadota</taxon>
        <taxon>Gammaproteobacteria</taxon>
        <taxon>Oceanospirillales</taxon>
        <taxon>Halomonadaceae</taxon>
        <taxon>Vreelandella</taxon>
    </lineage>
</organism>
<dbReference type="HAMAP" id="MF_01376">
    <property type="entry name" value="PhnW_aminotrans_5"/>
    <property type="match status" value="1"/>
</dbReference>
<sequence>MIDNVIHDVKEPYLLTPGPLTTSHATKAAMMRDWGSWDEDFNQVTASIRAQLLAMAEAPSDEYACVPMQGSGTFAVESALACATDPNDKVLVLMNGAYGKRAAQLLDMMGRRYVTLDKGDYLPPQPKEVAALLRQDSEITTVFLVHCETSSGILNPLESIAEVVRAHGKTLIVDAMSSFGGVPISVVQTPIDVLISSANKCIEGVPGFGFVIIRQTLLAAGKGRAHSLSLDLHAQWDYMERTGQWRFTPPTHSVVAFQAALAQHREEGGVAGRCARYTRNRDALVKGMQALGFSTLLDDEWLSPIITTFLSPSDPAFEFGVFYATLKARGFLIYPGKLTEVESFRIGCIGQLGITVIAQLLSAIQEALTEMGVSLLANLSAHSGSA</sequence>
<reference evidence="12" key="1">
    <citation type="submission" date="2017-09" db="EMBL/GenBank/DDBJ databases">
        <authorList>
            <person name="Cho G.-S."/>
            <person name="Oguntoyinbo F.A."/>
            <person name="Cnockaert M."/>
            <person name="Kabisch J."/>
            <person name="Neve H."/>
            <person name="Bockelmann W."/>
            <person name="Wenning M."/>
            <person name="Franz C.M."/>
            <person name="Vandamme P."/>
        </authorList>
    </citation>
    <scope>NUCLEOTIDE SEQUENCE [LARGE SCALE GENOMIC DNA]</scope>
    <source>
        <strain evidence="12">MBT G8648</strain>
    </source>
</reference>
<dbReference type="EC" id="2.6.1.37" evidence="7"/>
<comment type="caution">
    <text evidence="11">The sequence shown here is derived from an EMBL/GenBank/DDBJ whole genome shotgun (WGS) entry which is preliminary data.</text>
</comment>
<name>A0A2A4HMY8_9GAMM</name>
<dbReference type="InterPro" id="IPR000192">
    <property type="entry name" value="Aminotrans_V_dom"/>
</dbReference>
<gene>
    <name evidence="7" type="primary">phnW</name>
    <name evidence="11" type="ORF">CPA45_11670</name>
</gene>
<accession>A0A2A4HMY8</accession>
<dbReference type="SUPFAM" id="SSF53383">
    <property type="entry name" value="PLP-dependent transferases"/>
    <property type="match status" value="1"/>
</dbReference>
<keyword evidence="4 7" id="KW-0663">Pyridoxal phosphate</keyword>
<dbReference type="PIRSF" id="PIRSF000524">
    <property type="entry name" value="SPT"/>
    <property type="match status" value="1"/>
</dbReference>
<comment type="subunit">
    <text evidence="7">Homodimer.</text>
</comment>
<keyword evidence="2 7" id="KW-0032">Aminotransferase</keyword>
<evidence type="ECO:0000313" key="11">
    <source>
        <dbReference type="EMBL" id="PCF95424.1"/>
    </source>
</evidence>
<dbReference type="InterPro" id="IPR015422">
    <property type="entry name" value="PyrdxlP-dep_Trfase_small"/>
</dbReference>
<dbReference type="AlphaFoldDB" id="A0A2A4HMY8"/>
<dbReference type="EMBL" id="NWUX01000009">
    <property type="protein sequence ID" value="PCF95424.1"/>
    <property type="molecule type" value="Genomic_DNA"/>
</dbReference>
<dbReference type="GO" id="GO:0047304">
    <property type="term" value="F:2-aminoethylphosphonate-pyruvate transaminase activity"/>
    <property type="evidence" value="ECO:0007669"/>
    <property type="project" value="UniProtKB-UniRule"/>
</dbReference>
<evidence type="ECO:0000256" key="1">
    <source>
        <dbReference type="ARBA" id="ARBA00001933"/>
    </source>
</evidence>
<keyword evidence="12" id="KW-1185">Reference proteome</keyword>
<evidence type="ECO:0000256" key="8">
    <source>
        <dbReference type="PIRSR" id="PIRSR000524-1"/>
    </source>
</evidence>
<dbReference type="Gene3D" id="3.40.640.10">
    <property type="entry name" value="Type I PLP-dependent aspartate aminotransferase-like (Major domain)"/>
    <property type="match status" value="1"/>
</dbReference>
<comment type="similarity">
    <text evidence="7">Belongs to the class-V pyridoxal-phosphate-dependent aminotransferase family. PhnW subfamily.</text>
</comment>
<proteinExistence type="inferred from homology"/>
<feature type="binding site" evidence="8">
    <location>
        <position position="345"/>
    </location>
    <ligand>
        <name>substrate</name>
    </ligand>
</feature>
<evidence type="ECO:0000256" key="5">
    <source>
        <dbReference type="ARBA" id="ARBA00023317"/>
    </source>
</evidence>
<evidence type="ECO:0000313" key="12">
    <source>
        <dbReference type="Proteomes" id="UP000218677"/>
    </source>
</evidence>
<dbReference type="InterPro" id="IPR015424">
    <property type="entry name" value="PyrdxlP-dep_Trfase"/>
</dbReference>
<dbReference type="NCBIfam" id="TIGR03301">
    <property type="entry name" value="PhnW-AepZ"/>
    <property type="match status" value="1"/>
</dbReference>
<dbReference type="PANTHER" id="PTHR42778:SF1">
    <property type="entry name" value="2-AMINOETHYLPHOSPHONATE--PYRUVATE TRANSAMINASE"/>
    <property type="match status" value="1"/>
</dbReference>
<dbReference type="InterPro" id="IPR015421">
    <property type="entry name" value="PyrdxlP-dep_Trfase_major"/>
</dbReference>
<dbReference type="RefSeq" id="WP_096651725.1">
    <property type="nucleotide sequence ID" value="NZ_NWUX01000009.1"/>
</dbReference>
<dbReference type="Gene3D" id="3.90.1150.10">
    <property type="entry name" value="Aspartate Aminotransferase, domain 1"/>
    <property type="match status" value="1"/>
</dbReference>
<dbReference type="NCBIfam" id="NF010006">
    <property type="entry name" value="PRK13479.1"/>
    <property type="match status" value="1"/>
</dbReference>
<dbReference type="Pfam" id="PF00266">
    <property type="entry name" value="Aminotran_5"/>
    <property type="match status" value="1"/>
</dbReference>
<comment type="cofactor">
    <cofactor evidence="1 7 9">
        <name>pyridoxal 5'-phosphate</name>
        <dbReference type="ChEBI" id="CHEBI:597326"/>
    </cofactor>
</comment>
<dbReference type="OrthoDB" id="9766472at2"/>
<dbReference type="Proteomes" id="UP000218677">
    <property type="component" value="Unassembled WGS sequence"/>
</dbReference>
<dbReference type="InterPro" id="IPR012703">
    <property type="entry name" value="NH2EtPonate_pyrv_transaminase"/>
</dbReference>
<feature type="domain" description="Aminotransferase class V" evidence="10">
    <location>
        <begin position="27"/>
        <end position="298"/>
    </location>
</feature>
<comment type="function">
    <text evidence="7">Involved in phosphonate degradation.</text>
</comment>
<dbReference type="PANTHER" id="PTHR42778">
    <property type="entry name" value="2-AMINOETHYLPHOSPHONATE--PYRUVATE TRANSAMINASE"/>
    <property type="match status" value="1"/>
</dbReference>
<comment type="catalytic activity">
    <reaction evidence="6 7">
        <text>(2-aminoethyl)phosphonate + pyruvate = phosphonoacetaldehyde + L-alanine</text>
        <dbReference type="Rhea" id="RHEA:17021"/>
        <dbReference type="ChEBI" id="CHEBI:15361"/>
        <dbReference type="ChEBI" id="CHEBI:57418"/>
        <dbReference type="ChEBI" id="CHEBI:57972"/>
        <dbReference type="ChEBI" id="CHEBI:58383"/>
        <dbReference type="EC" id="2.6.1.37"/>
    </reaction>
</comment>
<keyword evidence="3 7" id="KW-0808">Transferase</keyword>